<comment type="caution">
    <text evidence="2">The sequence shown here is derived from an EMBL/GenBank/DDBJ whole genome shotgun (WGS) entry which is preliminary data.</text>
</comment>
<dbReference type="RefSeq" id="WP_380223310.1">
    <property type="nucleotide sequence ID" value="NZ_JBHSOF010000001.1"/>
</dbReference>
<dbReference type="InterPro" id="IPR029035">
    <property type="entry name" value="DHS-like_NAD/FAD-binding_dom"/>
</dbReference>
<evidence type="ECO:0008006" key="4">
    <source>
        <dbReference type="Google" id="ProtNLM"/>
    </source>
</evidence>
<dbReference type="EMBL" id="JBHSOF010000001">
    <property type="protein sequence ID" value="MFC5661445.1"/>
    <property type="molecule type" value="Genomic_DNA"/>
</dbReference>
<gene>
    <name evidence="2" type="ORF">ACFP3U_00460</name>
</gene>
<evidence type="ECO:0000256" key="1">
    <source>
        <dbReference type="SAM" id="MobiDB-lite"/>
    </source>
</evidence>
<feature type="region of interest" description="Disordered" evidence="1">
    <location>
        <begin position="78"/>
        <end position="121"/>
    </location>
</feature>
<dbReference type="Gene3D" id="3.40.50.1220">
    <property type="entry name" value="TPP-binding domain"/>
    <property type="match status" value="1"/>
</dbReference>
<reference evidence="3" key="1">
    <citation type="journal article" date="2019" name="Int. J. Syst. Evol. Microbiol.">
        <title>The Global Catalogue of Microorganisms (GCM) 10K type strain sequencing project: providing services to taxonomists for standard genome sequencing and annotation.</title>
        <authorList>
            <consortium name="The Broad Institute Genomics Platform"/>
            <consortium name="The Broad Institute Genome Sequencing Center for Infectious Disease"/>
            <person name="Wu L."/>
            <person name="Ma J."/>
        </authorList>
    </citation>
    <scope>NUCLEOTIDE SEQUENCE [LARGE SCALE GENOMIC DNA]</scope>
    <source>
        <strain evidence="3">CGMCC 4.1437</strain>
    </source>
</reference>
<evidence type="ECO:0000313" key="3">
    <source>
        <dbReference type="Proteomes" id="UP001595975"/>
    </source>
</evidence>
<proteinExistence type="predicted"/>
<feature type="compositionally biased region" description="Polar residues" evidence="1">
    <location>
        <begin position="109"/>
        <end position="121"/>
    </location>
</feature>
<organism evidence="2 3">
    <name type="scientific">Kitasatospora misakiensis</name>
    <dbReference type="NCBI Taxonomy" id="67330"/>
    <lineage>
        <taxon>Bacteria</taxon>
        <taxon>Bacillati</taxon>
        <taxon>Actinomycetota</taxon>
        <taxon>Actinomycetes</taxon>
        <taxon>Kitasatosporales</taxon>
        <taxon>Streptomycetaceae</taxon>
        <taxon>Kitasatospora</taxon>
    </lineage>
</organism>
<dbReference type="Proteomes" id="UP001595975">
    <property type="component" value="Unassembled WGS sequence"/>
</dbReference>
<protein>
    <recommendedName>
        <fullName evidence="4">Deacetylase sirtuin-type domain-containing protein</fullName>
    </recommendedName>
</protein>
<name>A0ABW0WUX3_9ACTN</name>
<keyword evidence="3" id="KW-1185">Reference proteome</keyword>
<dbReference type="SUPFAM" id="SSF52467">
    <property type="entry name" value="DHS-like NAD/FAD-binding domain"/>
    <property type="match status" value="1"/>
</dbReference>
<evidence type="ECO:0000313" key="2">
    <source>
        <dbReference type="EMBL" id="MFC5661445.1"/>
    </source>
</evidence>
<sequence>MAPGQDILVQEMLTETERKIDDMVAMFRALFQAEPTDAHRVLKALYDAGHAVGPLATHNFDRLFARTGIPEAFMRHRALRSDPRPAPPGRAAAGRVLTARRATVHRSTARSASPQTSGRCG</sequence>
<accession>A0ABW0WUX3</accession>